<dbReference type="AlphaFoldDB" id="A0A127PFG1"/>
<evidence type="ECO:0000313" key="3">
    <source>
        <dbReference type="Proteomes" id="UP000072421"/>
    </source>
</evidence>
<evidence type="ECO:0000313" key="2">
    <source>
        <dbReference type="EMBL" id="AMO96528.1"/>
    </source>
</evidence>
<proteinExistence type="predicted"/>
<dbReference type="EMBL" id="CP013232">
    <property type="protein sequence ID" value="AMO96528.1"/>
    <property type="molecule type" value="Genomic_DNA"/>
</dbReference>
<gene>
    <name evidence="2" type="ORF">CFter6_3912</name>
</gene>
<feature type="transmembrane region" description="Helical" evidence="1">
    <location>
        <begin position="20"/>
        <end position="38"/>
    </location>
</feature>
<keyword evidence="1" id="KW-0812">Transmembrane</keyword>
<accession>A0A127PFG1</accession>
<sequence length="39" mass="4144">MPAPAMTKGKRKRPHGGMNAAAAVSVHAAAYLLLIWAWV</sequence>
<reference evidence="2 3" key="1">
    <citation type="submission" date="2015-11" db="EMBL/GenBank/DDBJ databases">
        <title>Exploring the genomic traits of fungus-feeding bacterial genus Collimonas.</title>
        <authorList>
            <person name="Song C."/>
            <person name="Schmidt R."/>
            <person name="de Jager V."/>
            <person name="Krzyzanowska D."/>
            <person name="Jongedijk E."/>
            <person name="Cankar K."/>
            <person name="Beekwilder J."/>
            <person name="van Veen A."/>
            <person name="de Boer W."/>
            <person name="van Veen J.A."/>
            <person name="Garbeva P."/>
        </authorList>
    </citation>
    <scope>NUCLEOTIDE SEQUENCE [LARGE SCALE GENOMIC DNA]</scope>
    <source>
        <strain evidence="2 3">Ter6</strain>
    </source>
</reference>
<dbReference type="Proteomes" id="UP000072421">
    <property type="component" value="Chromosome"/>
</dbReference>
<keyword evidence="1" id="KW-1133">Transmembrane helix</keyword>
<evidence type="ECO:0000256" key="1">
    <source>
        <dbReference type="SAM" id="Phobius"/>
    </source>
</evidence>
<organism evidence="2">
    <name type="scientific">Collimonas fungivorans</name>
    <dbReference type="NCBI Taxonomy" id="158899"/>
    <lineage>
        <taxon>Bacteria</taxon>
        <taxon>Pseudomonadati</taxon>
        <taxon>Pseudomonadota</taxon>
        <taxon>Betaproteobacteria</taxon>
        <taxon>Burkholderiales</taxon>
        <taxon>Oxalobacteraceae</taxon>
        <taxon>Collimonas</taxon>
    </lineage>
</organism>
<protein>
    <submittedName>
        <fullName evidence="2">Putative membrane protein</fullName>
    </submittedName>
</protein>
<keyword evidence="1" id="KW-0472">Membrane</keyword>
<name>A0A127PFG1_9BURK</name>